<evidence type="ECO:0000256" key="1">
    <source>
        <dbReference type="ARBA" id="ARBA00022679"/>
    </source>
</evidence>
<evidence type="ECO:0000313" key="4">
    <source>
        <dbReference type="EMBL" id="OQD41623.1"/>
    </source>
</evidence>
<dbReference type="EMBL" id="MTBC01000012">
    <property type="protein sequence ID" value="OQD41623.1"/>
    <property type="molecule type" value="Genomic_DNA"/>
</dbReference>
<sequence>MENSSLVIMAGGASSRMKNSLANATVSKTVLDAARDLHKSLIPLGENGKPLLYYLIKNAITAGITHIYLITSKDTSGFNRFLETYKDEPGFSSLTVQFAIQHIPPTRKKPLGTADALQQCMDQYPILKENSFTVCNGDNLYSTAVFKLLKAERKAPHAIIAYSGHGLGFDDEKLAKFAVLAIDENSFLTHIIEKPGVDQLQSYKDEKGELRISMNIFNFTGADCYPFLVNCPINPERDEKELPEAVRNMSKANSKAVYCYPKSEKLPDLTTIADVATFKLTT</sequence>
<dbReference type="PANTHER" id="PTHR43584">
    <property type="entry name" value="NUCLEOTIDYL TRANSFERASE"/>
    <property type="match status" value="1"/>
</dbReference>
<protein>
    <submittedName>
        <fullName evidence="4">Glucose-1-phosphate thymidylyltransferase</fullName>
    </submittedName>
</protein>
<dbReference type="PANTHER" id="PTHR43584:SF8">
    <property type="entry name" value="N-ACETYLMURAMATE ALPHA-1-PHOSPHATE URIDYLYLTRANSFERASE"/>
    <property type="match status" value="1"/>
</dbReference>
<evidence type="ECO:0000259" key="3">
    <source>
        <dbReference type="Pfam" id="PF00483"/>
    </source>
</evidence>
<evidence type="ECO:0000313" key="5">
    <source>
        <dbReference type="Proteomes" id="UP000191680"/>
    </source>
</evidence>
<keyword evidence="5" id="KW-1185">Reference proteome</keyword>
<dbReference type="SUPFAM" id="SSF53448">
    <property type="entry name" value="Nucleotide-diphospho-sugar transferases"/>
    <property type="match status" value="1"/>
</dbReference>
<dbReference type="InterPro" id="IPR050065">
    <property type="entry name" value="GlmU-like"/>
</dbReference>
<evidence type="ECO:0000256" key="2">
    <source>
        <dbReference type="ARBA" id="ARBA00022695"/>
    </source>
</evidence>
<reference evidence="4 5" key="1">
    <citation type="submission" date="2016-12" db="EMBL/GenBank/DDBJ databases">
        <authorList>
            <person name="Song W.-J."/>
            <person name="Kurnit D.M."/>
        </authorList>
    </citation>
    <scope>NUCLEOTIDE SEQUENCE [LARGE SCALE GENOMIC DNA]</scope>
    <source>
        <strain evidence="4 5">HSG9</strain>
    </source>
</reference>
<dbReference type="RefSeq" id="WP_080319873.1">
    <property type="nucleotide sequence ID" value="NZ_MTBC01000012.1"/>
</dbReference>
<dbReference type="AlphaFoldDB" id="A0A1V6LN82"/>
<gene>
    <name evidence="4" type="ORF">BUL40_14720</name>
</gene>
<dbReference type="GO" id="GO:0016779">
    <property type="term" value="F:nucleotidyltransferase activity"/>
    <property type="evidence" value="ECO:0007669"/>
    <property type="project" value="UniProtKB-KW"/>
</dbReference>
<feature type="domain" description="Nucleotidyl transferase" evidence="3">
    <location>
        <begin position="34"/>
        <end position="256"/>
    </location>
</feature>
<organism evidence="4 5">
    <name type="scientific">Croceivirga radicis</name>
    <dbReference type="NCBI Taxonomy" id="1929488"/>
    <lineage>
        <taxon>Bacteria</taxon>
        <taxon>Pseudomonadati</taxon>
        <taxon>Bacteroidota</taxon>
        <taxon>Flavobacteriia</taxon>
        <taxon>Flavobacteriales</taxon>
        <taxon>Flavobacteriaceae</taxon>
        <taxon>Croceivirga</taxon>
    </lineage>
</organism>
<name>A0A1V6LN82_9FLAO</name>
<proteinExistence type="predicted"/>
<dbReference type="InterPro" id="IPR005835">
    <property type="entry name" value="NTP_transferase_dom"/>
</dbReference>
<keyword evidence="2" id="KW-0548">Nucleotidyltransferase</keyword>
<comment type="caution">
    <text evidence="4">The sequence shown here is derived from an EMBL/GenBank/DDBJ whole genome shotgun (WGS) entry which is preliminary data.</text>
</comment>
<dbReference type="Pfam" id="PF00483">
    <property type="entry name" value="NTP_transferase"/>
    <property type="match status" value="1"/>
</dbReference>
<dbReference type="OrthoDB" id="9779926at2"/>
<dbReference type="Proteomes" id="UP000191680">
    <property type="component" value="Unassembled WGS sequence"/>
</dbReference>
<dbReference type="Gene3D" id="3.90.550.10">
    <property type="entry name" value="Spore Coat Polysaccharide Biosynthesis Protein SpsA, Chain A"/>
    <property type="match status" value="1"/>
</dbReference>
<accession>A0A1V6LN82</accession>
<dbReference type="InterPro" id="IPR029044">
    <property type="entry name" value="Nucleotide-diphossugar_trans"/>
</dbReference>
<keyword evidence="1 4" id="KW-0808">Transferase</keyword>